<gene>
    <name evidence="8" type="ORF">B7463_g2372</name>
</gene>
<dbReference type="OMA" id="ANFIIWH"/>
<dbReference type="Proteomes" id="UP000258309">
    <property type="component" value="Unassembled WGS sequence"/>
</dbReference>
<dbReference type="Pfam" id="PF04082">
    <property type="entry name" value="Fungal_trans"/>
    <property type="match status" value="1"/>
</dbReference>
<dbReference type="GO" id="GO:0000785">
    <property type="term" value="C:chromatin"/>
    <property type="evidence" value="ECO:0007669"/>
    <property type="project" value="TreeGrafter"/>
</dbReference>
<feature type="non-terminal residue" evidence="8">
    <location>
        <position position="836"/>
    </location>
</feature>
<keyword evidence="9" id="KW-1185">Reference proteome</keyword>
<keyword evidence="4" id="KW-0863">Zinc-finger</keyword>
<name>A0A3E2HL70_SCYLI</name>
<dbReference type="AlphaFoldDB" id="A0A3E2HL70"/>
<dbReference type="PANTHER" id="PTHR40626">
    <property type="entry name" value="MIP31509P"/>
    <property type="match status" value="1"/>
</dbReference>
<comment type="subcellular location">
    <subcellularLocation>
        <location evidence="1">Nucleus</location>
    </subcellularLocation>
</comment>
<evidence type="ECO:0000313" key="8">
    <source>
        <dbReference type="EMBL" id="RFU33983.1"/>
    </source>
</evidence>
<evidence type="ECO:0000256" key="5">
    <source>
        <dbReference type="ARBA" id="ARBA00022833"/>
    </source>
</evidence>
<dbReference type="CDD" id="cd12148">
    <property type="entry name" value="fungal_TF_MHR"/>
    <property type="match status" value="1"/>
</dbReference>
<evidence type="ECO:0000256" key="4">
    <source>
        <dbReference type="ARBA" id="ARBA00022771"/>
    </source>
</evidence>
<dbReference type="PANTHER" id="PTHR40626:SF11">
    <property type="entry name" value="ZINC FINGER PROTEIN YPR022C"/>
    <property type="match status" value="1"/>
</dbReference>
<reference evidence="8 9" key="1">
    <citation type="submission" date="2018-05" db="EMBL/GenBank/DDBJ databases">
        <title>Draft genome sequence of Scytalidium lignicola DSM 105466, a ubiquitous saprotrophic fungus.</title>
        <authorList>
            <person name="Buettner E."/>
            <person name="Gebauer A.M."/>
            <person name="Hofrichter M."/>
            <person name="Liers C."/>
            <person name="Kellner H."/>
        </authorList>
    </citation>
    <scope>NUCLEOTIDE SEQUENCE [LARGE SCALE GENOMIC DNA]</scope>
    <source>
        <strain evidence="8 9">DSM 105466</strain>
    </source>
</reference>
<keyword evidence="5" id="KW-0862">Zinc</keyword>
<dbReference type="OrthoDB" id="1405595at2759"/>
<evidence type="ECO:0000256" key="6">
    <source>
        <dbReference type="ARBA" id="ARBA00023242"/>
    </source>
</evidence>
<evidence type="ECO:0000256" key="2">
    <source>
        <dbReference type="ARBA" id="ARBA00022723"/>
    </source>
</evidence>
<protein>
    <recommendedName>
        <fullName evidence="7">Xylanolytic transcriptional activator regulatory domain-containing protein</fullName>
    </recommendedName>
</protein>
<evidence type="ECO:0000256" key="3">
    <source>
        <dbReference type="ARBA" id="ARBA00022737"/>
    </source>
</evidence>
<dbReference type="InterPro" id="IPR007219">
    <property type="entry name" value="XnlR_reg_dom"/>
</dbReference>
<keyword evidence="3" id="KW-0677">Repeat</keyword>
<dbReference type="EMBL" id="NCSJ02000027">
    <property type="protein sequence ID" value="RFU33983.1"/>
    <property type="molecule type" value="Genomic_DNA"/>
</dbReference>
<proteinExistence type="predicted"/>
<sequence length="836" mass="94318">MRNCDRTFVREDLLIRHKDRHSNSDKEYQRQRENNLRVDGQTAIDMSFPHPKHPTVPPHSPPAADIEALAVMTSGPLHSPDQDVQIDLSAPTVPQVLGVNYNPGSRIVDPINTAPQIITTLLDQNMDFQYNAESQPMGTGSEYSDQDVDNPLYDTCGLWQDELALSGTMPDFGGQGYNRSPFTMSDDFIRFLFEGNIPGNGSTMPTVTLGPEAIAKYIPMTDMQYQYQPKENANEVNGRNLSERPLCNEFESMEQDHSPMILSESKAQEICDLIKNEFGEIDRSLSPDAQSIIRESQRILFNFINRSMMQESINNFWRNFHPQLPILHKPTFSPDSTPNLLLIAIIMIGSSCSNKGGNPNIIQTSVDIGNMLARHLRWEIFRDAHFHPASLWVFQALLLLEIYEKMFSTRNLHERAHIHHATTITLLRRDIALTERSILDSPSRYQEKSAYSKSGLESPPNDSWEHWITREATRRVAFAAFMVDATHAAMFGHSTIMVTHEIRCMLPCDDTLWFATSATEVGRIKSALQANHIKPISFLEGLQRILNGQEVPTNDFGENILMCGLLSVSWYMNQRDLQIKSLGIDPEAPSAGRKWGKSIACAFDIWKQSCEKAAASTSNDSLGYKLDKDLVLESRIALYHLAQISMYADIVECQIFAGAKRVLGRAMSKLDFQSARRRIQNIWTPTADARAAVFYSIRYLCTVLLPRGSPREVYPPGHDFVPDYAARKSIIPSRCWVLYSAGLVIWCYSYAVDGPMTALAPSGSLLKDHINDMNAFLLRVDRIASPDELIHHRLNGCGGMLKVLRYIFLQAEWELLREAADLLTNCIELIEKGSGM</sequence>
<dbReference type="GO" id="GO:0008270">
    <property type="term" value="F:zinc ion binding"/>
    <property type="evidence" value="ECO:0007669"/>
    <property type="project" value="UniProtKB-KW"/>
</dbReference>
<dbReference type="GO" id="GO:0000978">
    <property type="term" value="F:RNA polymerase II cis-regulatory region sequence-specific DNA binding"/>
    <property type="evidence" value="ECO:0007669"/>
    <property type="project" value="InterPro"/>
</dbReference>
<evidence type="ECO:0000313" key="9">
    <source>
        <dbReference type="Proteomes" id="UP000258309"/>
    </source>
</evidence>
<dbReference type="STRING" id="5539.A0A3E2HL70"/>
<feature type="domain" description="Xylanolytic transcriptional activator regulatory" evidence="7">
    <location>
        <begin position="313"/>
        <end position="607"/>
    </location>
</feature>
<feature type="non-terminal residue" evidence="8">
    <location>
        <position position="1"/>
    </location>
</feature>
<accession>A0A3E2HL70</accession>
<evidence type="ECO:0000259" key="7">
    <source>
        <dbReference type="Pfam" id="PF04082"/>
    </source>
</evidence>
<dbReference type="GO" id="GO:0006351">
    <property type="term" value="P:DNA-templated transcription"/>
    <property type="evidence" value="ECO:0007669"/>
    <property type="project" value="InterPro"/>
</dbReference>
<dbReference type="InterPro" id="IPR051059">
    <property type="entry name" value="VerF-like"/>
</dbReference>
<keyword evidence="6" id="KW-0539">Nucleus</keyword>
<keyword evidence="2" id="KW-0479">Metal-binding</keyword>
<organism evidence="8 9">
    <name type="scientific">Scytalidium lignicola</name>
    <name type="common">Hyphomycete</name>
    <dbReference type="NCBI Taxonomy" id="5539"/>
    <lineage>
        <taxon>Eukaryota</taxon>
        <taxon>Fungi</taxon>
        <taxon>Dikarya</taxon>
        <taxon>Ascomycota</taxon>
        <taxon>Pezizomycotina</taxon>
        <taxon>Leotiomycetes</taxon>
        <taxon>Leotiomycetes incertae sedis</taxon>
        <taxon>Scytalidium</taxon>
    </lineage>
</organism>
<dbReference type="GO" id="GO:0000981">
    <property type="term" value="F:DNA-binding transcription factor activity, RNA polymerase II-specific"/>
    <property type="evidence" value="ECO:0007669"/>
    <property type="project" value="InterPro"/>
</dbReference>
<dbReference type="GO" id="GO:0005634">
    <property type="term" value="C:nucleus"/>
    <property type="evidence" value="ECO:0007669"/>
    <property type="project" value="UniProtKB-SubCell"/>
</dbReference>
<comment type="caution">
    <text evidence="8">The sequence shown here is derived from an EMBL/GenBank/DDBJ whole genome shotgun (WGS) entry which is preliminary data.</text>
</comment>
<evidence type="ECO:0000256" key="1">
    <source>
        <dbReference type="ARBA" id="ARBA00004123"/>
    </source>
</evidence>